<evidence type="ECO:0000256" key="2">
    <source>
        <dbReference type="ARBA" id="ARBA00022692"/>
    </source>
</evidence>
<dbReference type="Proteomes" id="UP000242287">
    <property type="component" value="Unassembled WGS sequence"/>
</dbReference>
<evidence type="ECO:0000313" key="7">
    <source>
        <dbReference type="EMBL" id="PFH54448.1"/>
    </source>
</evidence>
<keyword evidence="3 6" id="KW-1133">Transmembrane helix</keyword>
<evidence type="ECO:0000256" key="1">
    <source>
        <dbReference type="ARBA" id="ARBA00004167"/>
    </source>
</evidence>
<evidence type="ECO:0000256" key="3">
    <source>
        <dbReference type="ARBA" id="ARBA00022989"/>
    </source>
</evidence>
<dbReference type="EMBL" id="KZ301969">
    <property type="protein sequence ID" value="PFH54448.1"/>
    <property type="molecule type" value="Genomic_DNA"/>
</dbReference>
<evidence type="ECO:0000256" key="5">
    <source>
        <dbReference type="SAM" id="MobiDB-lite"/>
    </source>
</evidence>
<name>A0A2A9NWD0_9AGAR</name>
<dbReference type="GO" id="GO:0016020">
    <property type="term" value="C:membrane"/>
    <property type="evidence" value="ECO:0007669"/>
    <property type="project" value="UniProtKB-SubCell"/>
</dbReference>
<feature type="compositionally biased region" description="Low complexity" evidence="5">
    <location>
        <begin position="72"/>
        <end position="100"/>
    </location>
</feature>
<feature type="region of interest" description="Disordered" evidence="5">
    <location>
        <begin position="346"/>
        <end position="475"/>
    </location>
</feature>
<keyword evidence="8" id="KW-1185">Reference proteome</keyword>
<evidence type="ECO:0000256" key="6">
    <source>
        <dbReference type="SAM" id="Phobius"/>
    </source>
</evidence>
<feature type="transmembrane region" description="Helical" evidence="6">
    <location>
        <begin position="197"/>
        <end position="220"/>
    </location>
</feature>
<evidence type="ECO:0000256" key="4">
    <source>
        <dbReference type="ARBA" id="ARBA00023136"/>
    </source>
</evidence>
<dbReference type="AlphaFoldDB" id="A0A2A9NWD0"/>
<gene>
    <name evidence="7" type="ORF">AMATHDRAFT_44326</name>
</gene>
<reference evidence="7 8" key="1">
    <citation type="submission" date="2014-02" db="EMBL/GenBank/DDBJ databases">
        <title>Transposable element dynamics among asymbiotic and ectomycorrhizal Amanita fungi.</title>
        <authorList>
            <consortium name="DOE Joint Genome Institute"/>
            <person name="Hess J."/>
            <person name="Skrede I."/>
            <person name="Wolfe B."/>
            <person name="LaButti K."/>
            <person name="Ohm R.A."/>
            <person name="Grigoriev I.V."/>
            <person name="Pringle A."/>
        </authorList>
    </citation>
    <scope>NUCLEOTIDE SEQUENCE [LARGE SCALE GENOMIC DNA]</scope>
    <source>
        <strain evidence="7 8">SKay4041</strain>
    </source>
</reference>
<feature type="compositionally biased region" description="Polar residues" evidence="5">
    <location>
        <begin position="346"/>
        <end position="356"/>
    </location>
</feature>
<keyword evidence="4 6" id="KW-0472">Membrane</keyword>
<accession>A0A2A9NWD0</accession>
<feature type="region of interest" description="Disordered" evidence="5">
    <location>
        <begin position="1"/>
        <end position="134"/>
    </location>
</feature>
<dbReference type="InterPro" id="IPR051694">
    <property type="entry name" value="Immunoregulatory_rcpt-like"/>
</dbReference>
<organism evidence="7 8">
    <name type="scientific">Amanita thiersii Skay4041</name>
    <dbReference type="NCBI Taxonomy" id="703135"/>
    <lineage>
        <taxon>Eukaryota</taxon>
        <taxon>Fungi</taxon>
        <taxon>Dikarya</taxon>
        <taxon>Basidiomycota</taxon>
        <taxon>Agaricomycotina</taxon>
        <taxon>Agaricomycetes</taxon>
        <taxon>Agaricomycetidae</taxon>
        <taxon>Agaricales</taxon>
        <taxon>Pluteineae</taxon>
        <taxon>Amanitaceae</taxon>
        <taxon>Amanita</taxon>
    </lineage>
</organism>
<evidence type="ECO:0000313" key="8">
    <source>
        <dbReference type="Proteomes" id="UP000242287"/>
    </source>
</evidence>
<comment type="subcellular location">
    <subcellularLocation>
        <location evidence="1">Membrane</location>
        <topology evidence="1">Single-pass membrane protein</topology>
    </subcellularLocation>
</comment>
<dbReference type="STRING" id="703135.A0A2A9NWD0"/>
<feature type="compositionally biased region" description="Low complexity" evidence="5">
    <location>
        <begin position="14"/>
        <end position="31"/>
    </location>
</feature>
<feature type="compositionally biased region" description="Low complexity" evidence="5">
    <location>
        <begin position="424"/>
        <end position="434"/>
    </location>
</feature>
<protein>
    <submittedName>
        <fullName evidence="7">Uncharacterized protein</fullName>
    </submittedName>
</protein>
<feature type="compositionally biased region" description="Polar residues" evidence="5">
    <location>
        <begin position="463"/>
        <end position="475"/>
    </location>
</feature>
<keyword evidence="2 6" id="KW-0812">Transmembrane</keyword>
<sequence length="475" mass="50620">MYSVCKQRVRDSISTPMPTASATSTKPTGTTIRDAGGAPTPEGPTTNSPTTGKTSTTTPLFTKSTKERPVATSQSSSSRTPTGQTTTSSTPTRSAPTNSRNSSGTRGDLVGLTTTTTSPTSTTTNTVTDVPDSTFSTPVAVTTTHGGSTEVITPAFLTVVATSTDSNGSVVSWTHVVMNPSQEPNRSSHPFLENTGAVAGVFAVVGIIAASMILCVAYYIRRIRRTRRQSRWLATLQALRNEEPDRIRLNHDDPDNFPQMRSIAGGSTVGHETSLSHVSPVYDGISSYRPRETHFGGTGVPGLDLGRRFVDEGPFSDYHAYQPDPIGIVPLPVEYQGAGHILKPVSPTSIAESSPSIYPASLPPIDDGDEETTGQRIQENTDSHRDLENQKPETYIVEAPPRPPRSRLRTLTSKDLYITPPPSSGSSSDASPISGLGPDYSPVKGPRAILARRTLLDVRPRSAQYSTDTSSNGHT</sequence>
<feature type="compositionally biased region" description="Low complexity" evidence="5">
    <location>
        <begin position="44"/>
        <end position="63"/>
    </location>
</feature>
<dbReference type="OrthoDB" id="3250803at2759"/>
<dbReference type="GO" id="GO:0071944">
    <property type="term" value="C:cell periphery"/>
    <property type="evidence" value="ECO:0007669"/>
    <property type="project" value="UniProtKB-ARBA"/>
</dbReference>
<feature type="compositionally biased region" description="Low complexity" evidence="5">
    <location>
        <begin position="113"/>
        <end position="134"/>
    </location>
</feature>
<dbReference type="PANTHER" id="PTHR15549">
    <property type="entry name" value="PAIRED IMMUNOGLOBULIN-LIKE TYPE 2 RECEPTOR"/>
    <property type="match status" value="1"/>
</dbReference>
<feature type="compositionally biased region" description="Basic and acidic residues" evidence="5">
    <location>
        <begin position="379"/>
        <end position="391"/>
    </location>
</feature>
<proteinExistence type="predicted"/>